<sequence>MAIGQCAIRHCQTTSSSRQSSVPIRNECLVNGGCQLLTRPYPEPGGSAGANHIHLPQLLLMRLIHASDDAHAGEQHRDASDPPSCSSHSLTMGVNVRTR</sequence>
<protein>
    <submittedName>
        <fullName evidence="2">Uncharacterized protein</fullName>
    </submittedName>
</protein>
<reference evidence="2" key="1">
    <citation type="journal article" date="2020" name="Stud. Mycol.">
        <title>101 Dothideomycetes genomes: a test case for predicting lifestyles and emergence of pathogens.</title>
        <authorList>
            <person name="Haridas S."/>
            <person name="Albert R."/>
            <person name="Binder M."/>
            <person name="Bloem J."/>
            <person name="Labutti K."/>
            <person name="Salamov A."/>
            <person name="Andreopoulos B."/>
            <person name="Baker S."/>
            <person name="Barry K."/>
            <person name="Bills G."/>
            <person name="Bluhm B."/>
            <person name="Cannon C."/>
            <person name="Castanera R."/>
            <person name="Culley D."/>
            <person name="Daum C."/>
            <person name="Ezra D."/>
            <person name="Gonzalez J."/>
            <person name="Henrissat B."/>
            <person name="Kuo A."/>
            <person name="Liang C."/>
            <person name="Lipzen A."/>
            <person name="Lutzoni F."/>
            <person name="Magnuson J."/>
            <person name="Mondo S."/>
            <person name="Nolan M."/>
            <person name="Ohm R."/>
            <person name="Pangilinan J."/>
            <person name="Park H.-J."/>
            <person name="Ramirez L."/>
            <person name="Alfaro M."/>
            <person name="Sun H."/>
            <person name="Tritt A."/>
            <person name="Yoshinaga Y."/>
            <person name="Zwiers L.-H."/>
            <person name="Turgeon B."/>
            <person name="Goodwin S."/>
            <person name="Spatafora J."/>
            <person name="Crous P."/>
            <person name="Grigoriev I."/>
        </authorList>
    </citation>
    <scope>NUCLEOTIDE SEQUENCE</scope>
    <source>
        <strain evidence="2">SCOH1-5</strain>
    </source>
</reference>
<dbReference type="AlphaFoldDB" id="A0A6A6FTG7"/>
<organism evidence="2 3">
    <name type="scientific">Cercospora zeae-maydis SCOH1-5</name>
    <dbReference type="NCBI Taxonomy" id="717836"/>
    <lineage>
        <taxon>Eukaryota</taxon>
        <taxon>Fungi</taxon>
        <taxon>Dikarya</taxon>
        <taxon>Ascomycota</taxon>
        <taxon>Pezizomycotina</taxon>
        <taxon>Dothideomycetes</taxon>
        <taxon>Dothideomycetidae</taxon>
        <taxon>Mycosphaerellales</taxon>
        <taxon>Mycosphaerellaceae</taxon>
        <taxon>Cercospora</taxon>
    </lineage>
</organism>
<gene>
    <name evidence="2" type="ORF">CERZMDRAFT_89695</name>
</gene>
<evidence type="ECO:0000256" key="1">
    <source>
        <dbReference type="SAM" id="MobiDB-lite"/>
    </source>
</evidence>
<keyword evidence="3" id="KW-1185">Reference proteome</keyword>
<dbReference type="EMBL" id="ML992663">
    <property type="protein sequence ID" value="KAF2216723.1"/>
    <property type="molecule type" value="Genomic_DNA"/>
</dbReference>
<proteinExistence type="predicted"/>
<feature type="compositionally biased region" description="Polar residues" evidence="1">
    <location>
        <begin position="83"/>
        <end position="92"/>
    </location>
</feature>
<dbReference type="Proteomes" id="UP000799539">
    <property type="component" value="Unassembled WGS sequence"/>
</dbReference>
<feature type="region of interest" description="Disordered" evidence="1">
    <location>
        <begin position="70"/>
        <end position="99"/>
    </location>
</feature>
<name>A0A6A6FTG7_9PEZI</name>
<evidence type="ECO:0000313" key="3">
    <source>
        <dbReference type="Proteomes" id="UP000799539"/>
    </source>
</evidence>
<evidence type="ECO:0000313" key="2">
    <source>
        <dbReference type="EMBL" id="KAF2216723.1"/>
    </source>
</evidence>
<accession>A0A6A6FTG7</accession>
<feature type="compositionally biased region" description="Basic and acidic residues" evidence="1">
    <location>
        <begin position="70"/>
        <end position="80"/>
    </location>
</feature>